<dbReference type="InterPro" id="IPR007344">
    <property type="entry name" value="GrpB/CoaE"/>
</dbReference>
<dbReference type="PANTHER" id="PTHR34822">
    <property type="entry name" value="GRPB DOMAIN PROTEIN (AFU_ORTHOLOGUE AFUA_1G01530)"/>
    <property type="match status" value="1"/>
</dbReference>
<organism evidence="1 2">
    <name type="scientific">Mammaliicoccus fleurettii</name>
    <dbReference type="NCBI Taxonomy" id="150056"/>
    <lineage>
        <taxon>Bacteria</taxon>
        <taxon>Bacillati</taxon>
        <taxon>Bacillota</taxon>
        <taxon>Bacilli</taxon>
        <taxon>Bacillales</taxon>
        <taxon>Staphylococcaceae</taxon>
        <taxon>Mammaliicoccus</taxon>
    </lineage>
</organism>
<accession>A0ABS5MLH0</accession>
<proteinExistence type="predicted"/>
<comment type="caution">
    <text evidence="1">The sequence shown here is derived from an EMBL/GenBank/DDBJ whole genome shotgun (WGS) entry which is preliminary data.</text>
</comment>
<dbReference type="RefSeq" id="WP_203153677.1">
    <property type="nucleotide sequence ID" value="NZ_JAAQPD010000032.1"/>
</dbReference>
<dbReference type="Gene3D" id="3.30.460.10">
    <property type="entry name" value="Beta Polymerase, domain 2"/>
    <property type="match status" value="1"/>
</dbReference>
<dbReference type="Pfam" id="PF04229">
    <property type="entry name" value="GrpB"/>
    <property type="match status" value="1"/>
</dbReference>
<dbReference type="PANTHER" id="PTHR34822:SF1">
    <property type="entry name" value="GRPB FAMILY PROTEIN"/>
    <property type="match status" value="1"/>
</dbReference>
<protein>
    <submittedName>
        <fullName evidence="1">GrpB family protein</fullName>
    </submittedName>
</protein>
<dbReference type="EMBL" id="JAGXBM010000004">
    <property type="protein sequence ID" value="MBS3696765.1"/>
    <property type="molecule type" value="Genomic_DNA"/>
</dbReference>
<name>A0ABS5MLH0_9STAP</name>
<dbReference type="InterPro" id="IPR043519">
    <property type="entry name" value="NT_sf"/>
</dbReference>
<dbReference type="SUPFAM" id="SSF81301">
    <property type="entry name" value="Nucleotidyltransferase"/>
    <property type="match status" value="1"/>
</dbReference>
<evidence type="ECO:0000313" key="1">
    <source>
        <dbReference type="EMBL" id="MBS3696765.1"/>
    </source>
</evidence>
<evidence type="ECO:0000313" key="2">
    <source>
        <dbReference type="Proteomes" id="UP000681586"/>
    </source>
</evidence>
<reference evidence="1 2" key="1">
    <citation type="submission" date="2021-05" db="EMBL/GenBank/DDBJ databases">
        <title>Staphylococcus fleurettii isolated from lake water in First Nation community in Manitoba, Canada.</title>
        <authorList>
            <person name="Bashar S."/>
            <person name="Murdock A."/>
            <person name="Patidar R."/>
            <person name="Golding G."/>
            <person name="Farenhorst A."/>
            <person name="Kumar A."/>
        </authorList>
    </citation>
    <scope>NUCLEOTIDE SEQUENCE [LARGE SCALE GENOMIC DNA]</scope>
    <source>
        <strain evidence="1 2">SF002</strain>
    </source>
</reference>
<dbReference type="Proteomes" id="UP000681586">
    <property type="component" value="Unassembled WGS sequence"/>
</dbReference>
<sequence length="162" mass="18973">MKITIEPHNSNWANMYAKEANKISQIFGKDLVDIYHIGSTAIPGIKAKPIIDILPVVKDINKVDQYNSYFENIDYEVLGEFGIKNRRYFTKSDKVTKERLFHVHTFDIYNQFDINRHLAFKAYLIEHPDVAKQYSNLKEALFVKFNGDKENYINGKDSFILF</sequence>
<gene>
    <name evidence="1" type="ORF">JJQ58_04605</name>
</gene>
<keyword evidence="2" id="KW-1185">Reference proteome</keyword>